<dbReference type="NCBIfam" id="TIGR00681">
    <property type="entry name" value="kdpC"/>
    <property type="match status" value="1"/>
</dbReference>
<keyword evidence="13" id="KW-1185">Reference proteome</keyword>
<keyword evidence="9 11" id="KW-0406">Ion transport</keyword>
<comment type="caution">
    <text evidence="12">The sequence shown here is derived from an EMBL/GenBank/DDBJ whole genome shotgun (WGS) entry which is preliminary data.</text>
</comment>
<comment type="function">
    <text evidence="11">Part of the high-affinity ATP-driven potassium transport (or Kdp) system, which catalyzes the hydrolysis of ATP coupled with the electrogenic transport of potassium into the cytoplasm. This subunit acts as a catalytic chaperone that increases the ATP-binding affinity of the ATP-hydrolyzing subunit KdpB by the formation of a transient KdpB/KdpC/ATP ternary complex.</text>
</comment>
<evidence type="ECO:0000313" key="13">
    <source>
        <dbReference type="Proteomes" id="UP000237662"/>
    </source>
</evidence>
<evidence type="ECO:0000256" key="3">
    <source>
        <dbReference type="ARBA" id="ARBA00022538"/>
    </source>
</evidence>
<keyword evidence="7 11" id="KW-0630">Potassium</keyword>
<name>A0A2S6I4F7_9BACT</name>
<gene>
    <name evidence="11" type="primary">kdpC</name>
    <name evidence="12" type="ORF">CLV84_2961</name>
</gene>
<sequence>MPYALRYLLLSLLTMALLGVLYPLAMVGVGKLIAPHAAAGKPIYRGEVLVGYENIGQAFTSDRYIWGRPSAVDYDASATGGSNYGNQHPDLLAAMESRAETLLAAHPGLTREEIPVELLTASGSGLDPHITERAALLQAGRVAGARGLDPQDVAQLIHEQRQTALLGLFGPDGVVNVLQLNLALDALDQSVGAQ</sequence>
<dbReference type="PIRSF" id="PIRSF001296">
    <property type="entry name" value="K_ATPase_KdpC"/>
    <property type="match status" value="1"/>
</dbReference>
<dbReference type="Proteomes" id="UP000237662">
    <property type="component" value="Unassembled WGS sequence"/>
</dbReference>
<keyword evidence="3 11" id="KW-0633">Potassium transport</keyword>
<comment type="similarity">
    <text evidence="11">Belongs to the KdpC family.</text>
</comment>
<keyword evidence="6 11" id="KW-0067">ATP-binding</keyword>
<evidence type="ECO:0000256" key="10">
    <source>
        <dbReference type="ARBA" id="ARBA00023136"/>
    </source>
</evidence>
<dbReference type="PANTHER" id="PTHR30042">
    <property type="entry name" value="POTASSIUM-TRANSPORTING ATPASE C CHAIN"/>
    <property type="match status" value="1"/>
</dbReference>
<keyword evidence="4 11" id="KW-0812">Transmembrane</keyword>
<dbReference type="PANTHER" id="PTHR30042:SF2">
    <property type="entry name" value="POTASSIUM-TRANSPORTING ATPASE KDPC SUBUNIT"/>
    <property type="match status" value="1"/>
</dbReference>
<accession>A0A2S6I4F7</accession>
<dbReference type="GO" id="GO:0008556">
    <property type="term" value="F:P-type potassium transmembrane transporter activity"/>
    <property type="evidence" value="ECO:0007669"/>
    <property type="project" value="InterPro"/>
</dbReference>
<dbReference type="EMBL" id="PTJC01000006">
    <property type="protein sequence ID" value="PPK86044.1"/>
    <property type="molecule type" value="Genomic_DNA"/>
</dbReference>
<dbReference type="OrthoDB" id="9809491at2"/>
<comment type="subcellular location">
    <subcellularLocation>
        <location evidence="11">Cell membrane</location>
        <topology evidence="11">Single-pass membrane protein</topology>
    </subcellularLocation>
</comment>
<keyword evidence="8 11" id="KW-1133">Transmembrane helix</keyword>
<evidence type="ECO:0000256" key="2">
    <source>
        <dbReference type="ARBA" id="ARBA00022475"/>
    </source>
</evidence>
<dbReference type="InterPro" id="IPR003820">
    <property type="entry name" value="KdpC"/>
</dbReference>
<keyword evidence="2 11" id="KW-1003">Cell membrane</keyword>
<keyword evidence="5 11" id="KW-0547">Nucleotide-binding</keyword>
<evidence type="ECO:0000313" key="12">
    <source>
        <dbReference type="EMBL" id="PPK86044.1"/>
    </source>
</evidence>
<evidence type="ECO:0000256" key="5">
    <source>
        <dbReference type="ARBA" id="ARBA00022741"/>
    </source>
</evidence>
<dbReference type="NCBIfam" id="NF001454">
    <property type="entry name" value="PRK00315.1"/>
    <property type="match status" value="1"/>
</dbReference>
<dbReference type="RefSeq" id="WP_104420512.1">
    <property type="nucleotide sequence ID" value="NZ_PTJC01000006.1"/>
</dbReference>
<evidence type="ECO:0000256" key="6">
    <source>
        <dbReference type="ARBA" id="ARBA00022840"/>
    </source>
</evidence>
<keyword evidence="10 11" id="KW-0472">Membrane</keyword>
<dbReference type="AlphaFoldDB" id="A0A2S6I4F7"/>
<evidence type="ECO:0000256" key="1">
    <source>
        <dbReference type="ARBA" id="ARBA00022448"/>
    </source>
</evidence>
<dbReference type="GO" id="GO:0005524">
    <property type="term" value="F:ATP binding"/>
    <property type="evidence" value="ECO:0007669"/>
    <property type="project" value="UniProtKB-UniRule"/>
</dbReference>
<dbReference type="Pfam" id="PF02669">
    <property type="entry name" value="KdpC"/>
    <property type="match status" value="1"/>
</dbReference>
<comment type="subunit">
    <text evidence="11">The system is composed of three essential subunits: KdpA, KdpB and KdpC.</text>
</comment>
<protein>
    <recommendedName>
        <fullName evidence="11">Potassium-transporting ATPase KdpC subunit</fullName>
    </recommendedName>
    <alternativeName>
        <fullName evidence="11">ATP phosphohydrolase [potassium-transporting] C chain</fullName>
    </alternativeName>
    <alternativeName>
        <fullName evidence="11">Potassium-binding and translocating subunit C</fullName>
    </alternativeName>
    <alternativeName>
        <fullName evidence="11">Potassium-translocating ATPase C chain</fullName>
    </alternativeName>
</protein>
<dbReference type="HAMAP" id="MF_00276">
    <property type="entry name" value="KdpC"/>
    <property type="match status" value="1"/>
</dbReference>
<dbReference type="GO" id="GO:0005886">
    <property type="term" value="C:plasma membrane"/>
    <property type="evidence" value="ECO:0007669"/>
    <property type="project" value="UniProtKB-SubCell"/>
</dbReference>
<keyword evidence="1 11" id="KW-0813">Transport</keyword>
<reference evidence="12 13" key="1">
    <citation type="submission" date="2018-02" db="EMBL/GenBank/DDBJ databases">
        <title>Genomic Encyclopedia of Archaeal and Bacterial Type Strains, Phase II (KMG-II): from individual species to whole genera.</title>
        <authorList>
            <person name="Goeker M."/>
        </authorList>
    </citation>
    <scope>NUCLEOTIDE SEQUENCE [LARGE SCALE GENOMIC DNA]</scope>
    <source>
        <strain evidence="12 13">DSM 29526</strain>
    </source>
</reference>
<evidence type="ECO:0000256" key="8">
    <source>
        <dbReference type="ARBA" id="ARBA00022989"/>
    </source>
</evidence>
<evidence type="ECO:0000256" key="9">
    <source>
        <dbReference type="ARBA" id="ARBA00023065"/>
    </source>
</evidence>
<organism evidence="12 13">
    <name type="scientific">Neolewinella xylanilytica</name>
    <dbReference type="NCBI Taxonomy" id="1514080"/>
    <lineage>
        <taxon>Bacteria</taxon>
        <taxon>Pseudomonadati</taxon>
        <taxon>Bacteroidota</taxon>
        <taxon>Saprospiria</taxon>
        <taxon>Saprospirales</taxon>
        <taxon>Lewinellaceae</taxon>
        <taxon>Neolewinella</taxon>
    </lineage>
</organism>
<evidence type="ECO:0000256" key="4">
    <source>
        <dbReference type="ARBA" id="ARBA00022692"/>
    </source>
</evidence>
<evidence type="ECO:0000256" key="7">
    <source>
        <dbReference type="ARBA" id="ARBA00022958"/>
    </source>
</evidence>
<evidence type="ECO:0000256" key="11">
    <source>
        <dbReference type="HAMAP-Rule" id="MF_00276"/>
    </source>
</evidence>
<proteinExistence type="inferred from homology"/>